<dbReference type="Proteomes" id="UP000187148">
    <property type="component" value="Chromosome"/>
</dbReference>
<dbReference type="EMBL" id="CP019445">
    <property type="protein sequence ID" value="APZ06618.1"/>
    <property type="molecule type" value="Genomic_DNA"/>
</dbReference>
<name>A0A807LKL2_9ENTR</name>
<gene>
    <name evidence="1" type="ORF">BWI95_16980</name>
</gene>
<dbReference type="AlphaFoldDB" id="A0A807LKL2"/>
<organism evidence="1 2">
    <name type="scientific">Kosakonia cowanii JCM 10956 = DSM 18146</name>
    <dbReference type="NCBI Taxonomy" id="1300165"/>
    <lineage>
        <taxon>Bacteria</taxon>
        <taxon>Pseudomonadati</taxon>
        <taxon>Pseudomonadota</taxon>
        <taxon>Gammaproteobacteria</taxon>
        <taxon>Enterobacterales</taxon>
        <taxon>Enterobacteriaceae</taxon>
        <taxon>Kosakonia</taxon>
    </lineage>
</organism>
<sequence>MKSRPPLKEIGEILIDAEGKEYFFRPSLINMTRIGDPSEIVAAFYDLHHDEVASLIQSAHQAFGMIPSWLIEHIKSSSYGRKALMAAMEVMTACCDEDVTPLIGEMRQAKASGKAFKMKSGAMDAFEIIVIAQSLISHGVIGKAKVRKLQRHENNQATSEFNAFEYISAARNHFSMSRAEAEQLTMTEFQLLISAKYPDQKGFTKEEYESVTDNHFAKKARRLEREKQNKKQAVPG</sequence>
<protein>
    <submittedName>
        <fullName evidence="1">Uncharacterized protein</fullName>
    </submittedName>
</protein>
<dbReference type="RefSeq" id="WP_076769900.1">
    <property type="nucleotide sequence ID" value="NZ_CP019445.1"/>
</dbReference>
<evidence type="ECO:0000313" key="1">
    <source>
        <dbReference type="EMBL" id="APZ06618.1"/>
    </source>
</evidence>
<accession>A0A807LKL2</accession>
<proteinExistence type="predicted"/>
<dbReference type="Pfam" id="PF19759">
    <property type="entry name" value="DUF6246"/>
    <property type="match status" value="1"/>
</dbReference>
<dbReference type="KEGG" id="kco:BWI95_16980"/>
<keyword evidence="2" id="KW-1185">Reference proteome</keyword>
<reference evidence="1 2" key="1">
    <citation type="submission" date="2017-01" db="EMBL/GenBank/DDBJ databases">
        <authorList>
            <person name="Cao J.-M."/>
        </authorList>
    </citation>
    <scope>NUCLEOTIDE SEQUENCE [LARGE SCALE GENOMIC DNA]</scope>
    <source>
        <strain evidence="1 2">888-76</strain>
    </source>
</reference>
<dbReference type="InterPro" id="IPR046213">
    <property type="entry name" value="DUF6246"/>
</dbReference>
<evidence type="ECO:0000313" key="2">
    <source>
        <dbReference type="Proteomes" id="UP000187148"/>
    </source>
</evidence>